<gene>
    <name evidence="3" type="ORF">Pma05_32540</name>
</gene>
<organism evidence="3 4">
    <name type="scientific">Plantactinospora mayteni</name>
    <dbReference type="NCBI Taxonomy" id="566021"/>
    <lineage>
        <taxon>Bacteria</taxon>
        <taxon>Bacillati</taxon>
        <taxon>Actinomycetota</taxon>
        <taxon>Actinomycetes</taxon>
        <taxon>Micromonosporales</taxon>
        <taxon>Micromonosporaceae</taxon>
        <taxon>Plantactinospora</taxon>
    </lineage>
</organism>
<keyword evidence="2" id="KW-0472">Membrane</keyword>
<keyword evidence="4" id="KW-1185">Reference proteome</keyword>
<keyword evidence="2" id="KW-0812">Transmembrane</keyword>
<dbReference type="EMBL" id="BONX01000022">
    <property type="protein sequence ID" value="GIG96681.1"/>
    <property type="molecule type" value="Genomic_DNA"/>
</dbReference>
<name>A0ABQ4EPV0_9ACTN</name>
<evidence type="ECO:0000313" key="4">
    <source>
        <dbReference type="Proteomes" id="UP000621500"/>
    </source>
</evidence>
<evidence type="ECO:0000313" key="3">
    <source>
        <dbReference type="EMBL" id="GIG96681.1"/>
    </source>
</evidence>
<accession>A0ABQ4EPV0</accession>
<dbReference type="Proteomes" id="UP000621500">
    <property type="component" value="Unassembled WGS sequence"/>
</dbReference>
<evidence type="ECO:0000256" key="1">
    <source>
        <dbReference type="SAM" id="MobiDB-lite"/>
    </source>
</evidence>
<protein>
    <submittedName>
        <fullName evidence="3">Uncharacterized protein</fullName>
    </submittedName>
</protein>
<feature type="region of interest" description="Disordered" evidence="1">
    <location>
        <begin position="49"/>
        <end position="96"/>
    </location>
</feature>
<evidence type="ECO:0000256" key="2">
    <source>
        <dbReference type="SAM" id="Phobius"/>
    </source>
</evidence>
<keyword evidence="2" id="KW-1133">Transmembrane helix</keyword>
<sequence length="96" mass="10209">MRPAARAVGKFDALLHHLRALRGVVALVTLCALLAINRDTRARRTHPLYIGTSREAAPPLPPPDEAKVRAIATDSPGNGHRQRGAMATDSVGNGAR</sequence>
<reference evidence="3 4" key="1">
    <citation type="submission" date="2021-01" db="EMBL/GenBank/DDBJ databases">
        <title>Whole genome shotgun sequence of Plantactinospora mayteni NBRC 109088.</title>
        <authorList>
            <person name="Komaki H."/>
            <person name="Tamura T."/>
        </authorList>
    </citation>
    <scope>NUCLEOTIDE SEQUENCE [LARGE SCALE GENOMIC DNA]</scope>
    <source>
        <strain evidence="3 4">NBRC 109088</strain>
    </source>
</reference>
<comment type="caution">
    <text evidence="3">The sequence shown here is derived from an EMBL/GenBank/DDBJ whole genome shotgun (WGS) entry which is preliminary data.</text>
</comment>
<feature type="transmembrane region" description="Helical" evidence="2">
    <location>
        <begin position="20"/>
        <end position="36"/>
    </location>
</feature>
<proteinExistence type="predicted"/>